<protein>
    <submittedName>
        <fullName evidence="12">Type I secretion system permease/ATPase</fullName>
    </submittedName>
</protein>
<sequence length="710" mass="79706">METQQEPVLKTLKSLIVVAGLNNIYMDYDQIVHQFALEGELSDQTLLRISKQYGLKAKFHNYNKSHIEKIPLPALIQFNDGTYVVLAQFRDDKVLYLDPDHPMPKVMLKEQFLSEITGKALLVADRKFLNRDVVFGLKWFIPTIIKFKKSFAEVLIGAFTLQLLGLGAPLVTQVIIDKVLMHKSFSTLNVLMIGLLLIAFFEMVLGIAKNYVFTHSTNRIDVILSARLFNHLFRLPLKYFESRRVGDTIARVREVENIRRFLTGAPLSSVLDVMFIAVYLFVMWLYSATLTKIVLLTLPLFILLSIIVTPMFKARLEDKFTYGAESQSFLVEAVSGVQTIKSFALEPLSQKRWEDKISQFTTASFKTAILAGNAGAIGQFIQRGMDLAILWTGAHLVMSNTISIGQLIAFRMLSGRVSGPILRIVQMWQDFQQTSVSIERLGDIFNTKPEPSTDGQKVKLPAIIGDISFQNVTFRYRIDGQEIIRDLSVNIKAGTTVGIVGRSGSGKSTLSKLVQRLYLPEKGKILIDGVDISMADPSWLRRQIGVVLQENFLFSGTVKDNICIHHPTASMESIMEVAQVAGAHEFILELQEGYDTQVGEKGTALSGGQRQRIAIARALLTNPRILIFDEATSALDYESERIIQKNLSKICQGRTVLIIAHRLSTIQGADGIMVVEKGKIVEMGTHQNLLTRKGLYHYLFNQQSNDERRG</sequence>
<dbReference type="PROSITE" id="PS50929">
    <property type="entry name" value="ABC_TM1F"/>
    <property type="match status" value="1"/>
</dbReference>
<evidence type="ECO:0000256" key="4">
    <source>
        <dbReference type="ARBA" id="ARBA00022807"/>
    </source>
</evidence>
<dbReference type="Gene3D" id="1.20.1560.10">
    <property type="entry name" value="ABC transporter type 1, transmembrane domain"/>
    <property type="match status" value="1"/>
</dbReference>
<feature type="domain" description="ABC transmembrane type-1" evidence="10">
    <location>
        <begin position="154"/>
        <end position="433"/>
    </location>
</feature>
<evidence type="ECO:0000256" key="5">
    <source>
        <dbReference type="ARBA" id="ARBA00022840"/>
    </source>
</evidence>
<dbReference type="InterPro" id="IPR017871">
    <property type="entry name" value="ABC_transporter-like_CS"/>
</dbReference>
<keyword evidence="4" id="KW-0378">Hydrolase</keyword>
<evidence type="ECO:0000256" key="7">
    <source>
        <dbReference type="ARBA" id="ARBA00023136"/>
    </source>
</evidence>
<keyword evidence="13" id="KW-1185">Reference proteome</keyword>
<dbReference type="InterPro" id="IPR003593">
    <property type="entry name" value="AAA+_ATPase"/>
</dbReference>
<dbReference type="Pfam" id="PF03412">
    <property type="entry name" value="Peptidase_C39"/>
    <property type="match status" value="1"/>
</dbReference>
<dbReference type="RefSeq" id="WP_194700889.1">
    <property type="nucleotide sequence ID" value="NZ_JADKNH010000003.1"/>
</dbReference>
<evidence type="ECO:0000256" key="2">
    <source>
        <dbReference type="ARBA" id="ARBA00022692"/>
    </source>
</evidence>
<keyword evidence="2 8" id="KW-0812">Transmembrane</keyword>
<name>A0ABR9ZQA4_9FIRM</name>
<comment type="subcellular location">
    <subcellularLocation>
        <location evidence="1">Cell membrane</location>
        <topology evidence="1">Multi-pass membrane protein</topology>
    </subcellularLocation>
</comment>
<dbReference type="Gene3D" id="3.40.50.300">
    <property type="entry name" value="P-loop containing nucleotide triphosphate hydrolases"/>
    <property type="match status" value="1"/>
</dbReference>
<keyword evidence="5" id="KW-0067">ATP-binding</keyword>
<feature type="transmembrane region" description="Helical" evidence="8">
    <location>
        <begin position="188"/>
        <end position="208"/>
    </location>
</feature>
<proteinExistence type="predicted"/>
<dbReference type="Pfam" id="PF00005">
    <property type="entry name" value="ABC_tran"/>
    <property type="match status" value="1"/>
</dbReference>
<dbReference type="InterPro" id="IPR011527">
    <property type="entry name" value="ABC1_TM_dom"/>
</dbReference>
<dbReference type="InterPro" id="IPR036640">
    <property type="entry name" value="ABC1_TM_sf"/>
</dbReference>
<feature type="domain" description="ABC transporter" evidence="9">
    <location>
        <begin position="467"/>
        <end position="702"/>
    </location>
</feature>
<accession>A0ABR9ZQA4</accession>
<evidence type="ECO:0000259" key="9">
    <source>
        <dbReference type="PROSITE" id="PS50893"/>
    </source>
</evidence>
<dbReference type="PANTHER" id="PTHR24221">
    <property type="entry name" value="ATP-BINDING CASSETTE SUB-FAMILY B"/>
    <property type="match status" value="1"/>
</dbReference>
<dbReference type="InterPro" id="IPR039421">
    <property type="entry name" value="Type_1_exporter"/>
</dbReference>
<keyword evidence="4" id="KW-0645">Protease</keyword>
<organism evidence="12 13">
    <name type="scientific">Fusibacter ferrireducens</name>
    <dbReference type="NCBI Taxonomy" id="2785058"/>
    <lineage>
        <taxon>Bacteria</taxon>
        <taxon>Bacillati</taxon>
        <taxon>Bacillota</taxon>
        <taxon>Clostridia</taxon>
        <taxon>Eubacteriales</taxon>
        <taxon>Eubacteriales Family XII. Incertae Sedis</taxon>
        <taxon>Fusibacter</taxon>
    </lineage>
</organism>
<keyword evidence="7 8" id="KW-0472">Membrane</keyword>
<dbReference type="SMART" id="SM00382">
    <property type="entry name" value="AAA"/>
    <property type="match status" value="1"/>
</dbReference>
<dbReference type="PANTHER" id="PTHR24221:SF647">
    <property type="entry name" value="BLL6336 PROTEIN"/>
    <property type="match status" value="1"/>
</dbReference>
<feature type="transmembrane region" description="Helical" evidence="8">
    <location>
        <begin position="261"/>
        <end position="287"/>
    </location>
</feature>
<evidence type="ECO:0000256" key="6">
    <source>
        <dbReference type="ARBA" id="ARBA00022989"/>
    </source>
</evidence>
<dbReference type="PROSITE" id="PS50990">
    <property type="entry name" value="PEPTIDASE_C39"/>
    <property type="match status" value="1"/>
</dbReference>
<reference evidence="12 13" key="1">
    <citation type="submission" date="2020-11" db="EMBL/GenBank/DDBJ databases">
        <title>Fusibacter basophilias sp. nov.</title>
        <authorList>
            <person name="Qiu D."/>
        </authorList>
    </citation>
    <scope>NUCLEOTIDE SEQUENCE [LARGE SCALE GENOMIC DNA]</scope>
    <source>
        <strain evidence="12 13">Q10-2</strain>
    </source>
</reference>
<dbReference type="SUPFAM" id="SSF52540">
    <property type="entry name" value="P-loop containing nucleoside triphosphate hydrolases"/>
    <property type="match status" value="1"/>
</dbReference>
<dbReference type="SUPFAM" id="SSF90123">
    <property type="entry name" value="ABC transporter transmembrane region"/>
    <property type="match status" value="1"/>
</dbReference>
<evidence type="ECO:0000256" key="3">
    <source>
        <dbReference type="ARBA" id="ARBA00022741"/>
    </source>
</evidence>
<evidence type="ECO:0000259" key="11">
    <source>
        <dbReference type="PROSITE" id="PS50990"/>
    </source>
</evidence>
<evidence type="ECO:0000313" key="12">
    <source>
        <dbReference type="EMBL" id="MBF4692648.1"/>
    </source>
</evidence>
<gene>
    <name evidence="12" type="ORF">ISU02_05940</name>
</gene>
<dbReference type="InterPro" id="IPR027417">
    <property type="entry name" value="P-loop_NTPase"/>
</dbReference>
<dbReference type="NCBIfam" id="TIGR01846">
    <property type="entry name" value="type_I_sec_HlyB"/>
    <property type="match status" value="1"/>
</dbReference>
<evidence type="ECO:0000256" key="8">
    <source>
        <dbReference type="SAM" id="Phobius"/>
    </source>
</evidence>
<feature type="transmembrane region" description="Helical" evidence="8">
    <location>
        <begin position="154"/>
        <end position="176"/>
    </location>
</feature>
<comment type="caution">
    <text evidence="12">The sequence shown here is derived from an EMBL/GenBank/DDBJ whole genome shotgun (WGS) entry which is preliminary data.</text>
</comment>
<dbReference type="InterPro" id="IPR005074">
    <property type="entry name" value="Peptidase_C39"/>
</dbReference>
<evidence type="ECO:0000256" key="1">
    <source>
        <dbReference type="ARBA" id="ARBA00004651"/>
    </source>
</evidence>
<dbReference type="InterPro" id="IPR010132">
    <property type="entry name" value="ATPase_T1SS_HlyB"/>
</dbReference>
<dbReference type="InterPro" id="IPR003439">
    <property type="entry name" value="ABC_transporter-like_ATP-bd"/>
</dbReference>
<dbReference type="CDD" id="cd18588">
    <property type="entry name" value="ABC_6TM_CyaB_HlyB_like"/>
    <property type="match status" value="1"/>
</dbReference>
<feature type="domain" description="Peptidase C39" evidence="11">
    <location>
        <begin position="4"/>
        <end position="123"/>
    </location>
</feature>
<evidence type="ECO:0000313" key="13">
    <source>
        <dbReference type="Proteomes" id="UP000614200"/>
    </source>
</evidence>
<dbReference type="EMBL" id="JADKNH010000003">
    <property type="protein sequence ID" value="MBF4692648.1"/>
    <property type="molecule type" value="Genomic_DNA"/>
</dbReference>
<dbReference type="Gene3D" id="3.90.70.10">
    <property type="entry name" value="Cysteine proteinases"/>
    <property type="match status" value="1"/>
</dbReference>
<keyword evidence="6 8" id="KW-1133">Transmembrane helix</keyword>
<dbReference type="PROSITE" id="PS00211">
    <property type="entry name" value="ABC_TRANSPORTER_1"/>
    <property type="match status" value="1"/>
</dbReference>
<feature type="transmembrane region" description="Helical" evidence="8">
    <location>
        <begin position="293"/>
        <end position="312"/>
    </location>
</feature>
<dbReference type="Proteomes" id="UP000614200">
    <property type="component" value="Unassembled WGS sequence"/>
</dbReference>
<keyword evidence="3" id="KW-0547">Nucleotide-binding</keyword>
<evidence type="ECO:0000259" key="10">
    <source>
        <dbReference type="PROSITE" id="PS50929"/>
    </source>
</evidence>
<dbReference type="PROSITE" id="PS50893">
    <property type="entry name" value="ABC_TRANSPORTER_2"/>
    <property type="match status" value="1"/>
</dbReference>
<dbReference type="Pfam" id="PF00664">
    <property type="entry name" value="ABC_membrane"/>
    <property type="match status" value="1"/>
</dbReference>
<keyword evidence="4" id="KW-0788">Thiol protease</keyword>